<dbReference type="InterPro" id="IPR010239">
    <property type="entry name" value="CHP02001"/>
</dbReference>
<proteinExistence type="predicted"/>
<dbReference type="NCBIfam" id="TIGR02001">
    <property type="entry name" value="gcw_chp"/>
    <property type="match status" value="1"/>
</dbReference>
<dbReference type="Proteomes" id="UP000490535">
    <property type="component" value="Unassembled WGS sequence"/>
</dbReference>
<sequence>MIKPLILGLMLSTIVTHSVIASANSYFSSLSLSGSTGLTTDYRFRGLSQSRNDPSVHGALTLTHNSGWSVGIFAANVDFGSATSPNFEFSSFIGYNTELNWFEQLKPTLDLSFNRYSYPGWSDWAWNELSARLIFDTVFLSKDHLVTNLNYANGFAGNAWNLNLGYSVPFAETGFGLISNVGYSAIKNKGALIDANADRYIDWKVGLNYGFRAFEGLTAELSAVGTNLDTNTLTRSEKRTVSNGAIFSLTKAF</sequence>
<accession>A0A833TW31</accession>
<evidence type="ECO:0000313" key="1">
    <source>
        <dbReference type="EMBL" id="KAF1022453.1"/>
    </source>
</evidence>
<reference evidence="2" key="1">
    <citation type="journal article" date="2020" name="MBio">
        <title>Horizontal gene transfer to a defensive symbiont with a reduced genome amongst a multipartite beetle microbiome.</title>
        <authorList>
            <person name="Waterworth S.C."/>
            <person name="Florez L.V."/>
            <person name="Rees E.R."/>
            <person name="Hertweck C."/>
            <person name="Kaltenpoth M."/>
            <person name="Kwan J.C."/>
        </authorList>
    </citation>
    <scope>NUCLEOTIDE SEQUENCE [LARGE SCALE GENOMIC DNA]</scope>
</reference>
<gene>
    <name evidence="1" type="ORF">GAK29_03187</name>
</gene>
<dbReference type="AlphaFoldDB" id="A0A833TW31"/>
<name>A0A833TW31_ACIBZ</name>
<comment type="caution">
    <text evidence="1">The sequence shown here is derived from an EMBL/GenBank/DDBJ whole genome shotgun (WGS) entry which is preliminary data.</text>
</comment>
<dbReference type="EMBL" id="WNDP01000091">
    <property type="protein sequence ID" value="KAF1022453.1"/>
    <property type="molecule type" value="Genomic_DNA"/>
</dbReference>
<dbReference type="Pfam" id="PF09694">
    <property type="entry name" value="Gcw_chp"/>
    <property type="match status" value="1"/>
</dbReference>
<evidence type="ECO:0000313" key="2">
    <source>
        <dbReference type="Proteomes" id="UP000490535"/>
    </source>
</evidence>
<organism evidence="1 2">
    <name type="scientific">Acinetobacter bereziniae</name>
    <name type="common">Acinetobacter genomosp. 10</name>
    <dbReference type="NCBI Taxonomy" id="106648"/>
    <lineage>
        <taxon>Bacteria</taxon>
        <taxon>Pseudomonadati</taxon>
        <taxon>Pseudomonadota</taxon>
        <taxon>Gammaproteobacteria</taxon>
        <taxon>Moraxellales</taxon>
        <taxon>Moraxellaceae</taxon>
        <taxon>Acinetobacter</taxon>
    </lineage>
</organism>
<protein>
    <submittedName>
        <fullName evidence="1">Uncharacterized protein</fullName>
    </submittedName>
</protein>